<feature type="region of interest" description="Disordered" evidence="2">
    <location>
        <begin position="948"/>
        <end position="1004"/>
    </location>
</feature>
<dbReference type="PANTHER" id="PTHR35391:SF7">
    <property type="entry name" value="C2H2-TYPE DOMAIN-CONTAINING PROTEIN"/>
    <property type="match status" value="1"/>
</dbReference>
<dbReference type="Pfam" id="PF26082">
    <property type="entry name" value="zf-C2H2_AcuF"/>
    <property type="match status" value="1"/>
</dbReference>
<keyword evidence="5" id="KW-1185">Reference proteome</keyword>
<feature type="domain" description="C2H2-type" evidence="3">
    <location>
        <begin position="458"/>
        <end position="480"/>
    </location>
</feature>
<feature type="compositionally biased region" description="Basic and acidic residues" evidence="2">
    <location>
        <begin position="965"/>
        <end position="1002"/>
    </location>
</feature>
<comment type="caution">
    <text evidence="4">The sequence shown here is derived from an EMBL/GenBank/DDBJ whole genome shotgun (WGS) entry which is preliminary data.</text>
</comment>
<accession>A0A9P4X6T6</accession>
<feature type="compositionally biased region" description="Basic and acidic residues" evidence="2">
    <location>
        <begin position="885"/>
        <end position="899"/>
    </location>
</feature>
<gene>
    <name evidence="4" type="ORF">CFAM422_010977</name>
</gene>
<dbReference type="PANTHER" id="PTHR35391">
    <property type="entry name" value="C2H2-TYPE DOMAIN-CONTAINING PROTEIN-RELATED"/>
    <property type="match status" value="1"/>
</dbReference>
<reference evidence="4 5" key="1">
    <citation type="submission" date="2018-06" db="EMBL/GenBank/DDBJ databases">
        <title>Genome analysis of cellulolytic fungus Trichoderma lentiforme CFAM-422.</title>
        <authorList>
            <person name="Steindorff A.S."/>
            <person name="Formighieri E.F."/>
            <person name="Midorikawa G.E.O."/>
            <person name="Tamietti M.S."/>
            <person name="Ramos E.Z."/>
            <person name="Silva A.S."/>
            <person name="Bon E.P.S."/>
            <person name="Mendes T.D."/>
            <person name="Damaso M.C.T."/>
            <person name="Favaro L.C.L."/>
        </authorList>
    </citation>
    <scope>NUCLEOTIDE SEQUENCE [LARGE SCALE GENOMIC DNA]</scope>
    <source>
        <strain evidence="4 5">CFAM-422</strain>
    </source>
</reference>
<feature type="domain" description="C2H2-type" evidence="3">
    <location>
        <begin position="383"/>
        <end position="411"/>
    </location>
</feature>
<dbReference type="Proteomes" id="UP000801864">
    <property type="component" value="Unassembled WGS sequence"/>
</dbReference>
<sequence>MESLADTGLAIMKRFKLLQEVELKSVEYQSHESPKQLFLAQFDRFELWAVNLGVFVMGHGSLDYRIRDSESMKEAILQMMKNLNRSLDEALAYLHGDIEQEDEDSDTDSCSEMESDMDLLLDSIKDPIDRLYKMAVWIRNPATRITSTKARNLQQVDEETNVDLFKSFENFDYDHVSSLFLEYEKNKALQEDPIAKPHDTVGDDKALVEDQVWEPIRKTLELNRMKLSNGDESYLVRRIAQANGLRRQQFAYWRKHRSKLREHATLAVEVPTHNLPTTNHIIQLEDKNEKVKAPLTVTTATQLRLSHGIGKELEKENAMTLAVSEYAPSAWNPSKDIVSFPSPPKASPTDGFFECPYCYTICPASILSEKAWRAHIIRDLRPYICTFEHCSSSEQLYDSRDDWIEHETSTHQTVFRCPMHEEETFTTLDTYEEHAQRYHKEDTMPPSFAKSTTTNIYRSCPVCSIVLGTVQKLQNHIALHLERFAMFSLPRCADDDNEGGSGGRSASAIFDSDRSFNEDPDVESNAAARDEEPNTTNDAIIEKIRAFIYDVAVLHSSKHMASEKDDEYFVEMMAQSRSQLSRYGEVIRAWTPDDIVNKLLFEFGEACMGAGSVEEAIETLEHLKLIQSGQPEHDEAALLRTKQLLASAYQVKEAIQELRELARNDPNFYNKPINTKVLPIFARTEAGKRHAETIWGPSIWNTQQSQRDLEHGDDPDSFPRRPTPTPFTEREEFPPLTQNEDVRQEEVYTQARSQAQHQAQGLQQEHDNATLRDQLYNHARLVYNRLMTEAAHRFGGSETVPQDIVDRIIQQSYLQAVQSVRDSVRLEAQRQQQIISKESNYNTLHVGQEFETPVDILSKFDSRRFNELMEQLFEETDVDENHILSEDNHARRRNHDSDQTKPISKNILEDRNDHLQRDVIGNSRSESAGAEGELKSDLLDEEVQDQIPDAEKSQHQQPQDNPYMIRDDFGNRNEGSDVQEGIDHAGHSRQDPSRADHDRRVPMDPPGITEFASERYLEKLRQLQTDHQQTNDAESNATTAATASEFILPLRDSSSPTDEKPHSSARGKKSFLSLRQKAAAHATHHLSSVDLIAEQEATGSPYLWKKEENEMRGKGHDIESEITVLKEMFKWLLEKSRAEFEYAAEGTELKFEAQTLVRTLAQQTTLYMLDVQELKIQYFGATNRLERSEKGNAFSDKVRSYDFLGMKDVIEGIQKRREAEEARLAETARERSEKQAQSEKRLLLKIEEAGKELTEHEDRKERTLRIMERHKKALEAIDAKRGLKDSSAAPPELEARDASTEVPTRTEMSKSELNAYEEEIAAEDKKIRIAVEKLIGLKEVLRRVRAEKEVQVPSGSESQKAQSRYSEITWQCV</sequence>
<keyword evidence="1" id="KW-0175">Coiled coil</keyword>
<dbReference type="InterPro" id="IPR013087">
    <property type="entry name" value="Znf_C2H2_type"/>
</dbReference>
<evidence type="ECO:0000313" key="5">
    <source>
        <dbReference type="Proteomes" id="UP000801864"/>
    </source>
</evidence>
<evidence type="ECO:0000313" key="4">
    <source>
        <dbReference type="EMBL" id="KAF3060852.1"/>
    </source>
</evidence>
<feature type="region of interest" description="Disordered" evidence="2">
    <location>
        <begin position="1279"/>
        <end position="1310"/>
    </location>
</feature>
<protein>
    <recommendedName>
        <fullName evidence="3">C2H2-type domain-containing protein</fullName>
    </recommendedName>
</protein>
<organism evidence="4 5">
    <name type="scientific">Trichoderma lentiforme</name>
    <dbReference type="NCBI Taxonomy" id="1567552"/>
    <lineage>
        <taxon>Eukaryota</taxon>
        <taxon>Fungi</taxon>
        <taxon>Dikarya</taxon>
        <taxon>Ascomycota</taxon>
        <taxon>Pezizomycotina</taxon>
        <taxon>Sordariomycetes</taxon>
        <taxon>Hypocreomycetidae</taxon>
        <taxon>Hypocreales</taxon>
        <taxon>Hypocreaceae</taxon>
        <taxon>Trichoderma</taxon>
    </lineage>
</organism>
<feature type="domain" description="C2H2-type" evidence="3">
    <location>
        <begin position="415"/>
        <end position="439"/>
    </location>
</feature>
<dbReference type="EMBL" id="QLNT01000022">
    <property type="protein sequence ID" value="KAF3060852.1"/>
    <property type="molecule type" value="Genomic_DNA"/>
</dbReference>
<feature type="region of interest" description="Disordered" evidence="2">
    <location>
        <begin position="694"/>
        <end position="740"/>
    </location>
</feature>
<feature type="region of interest" description="Disordered" evidence="2">
    <location>
        <begin position="1047"/>
        <end position="1070"/>
    </location>
</feature>
<feature type="region of interest" description="Disordered" evidence="2">
    <location>
        <begin position="885"/>
        <end position="915"/>
    </location>
</feature>
<dbReference type="SMART" id="SM00355">
    <property type="entry name" value="ZnF_C2H2"/>
    <property type="match status" value="3"/>
</dbReference>
<dbReference type="InterPro" id="IPR058925">
    <property type="entry name" value="zf-C2H2_AcuF"/>
</dbReference>
<feature type="compositionally biased region" description="Basic and acidic residues" evidence="2">
    <location>
        <begin position="707"/>
        <end position="719"/>
    </location>
</feature>
<feature type="region of interest" description="Disordered" evidence="2">
    <location>
        <begin position="496"/>
        <end position="535"/>
    </location>
</feature>
<evidence type="ECO:0000256" key="2">
    <source>
        <dbReference type="SAM" id="MobiDB-lite"/>
    </source>
</evidence>
<feature type="compositionally biased region" description="Polar residues" evidence="2">
    <location>
        <begin position="1353"/>
        <end position="1373"/>
    </location>
</feature>
<proteinExistence type="predicted"/>
<evidence type="ECO:0000259" key="3">
    <source>
        <dbReference type="SMART" id="SM00355"/>
    </source>
</evidence>
<feature type="region of interest" description="Disordered" evidence="2">
    <location>
        <begin position="1348"/>
        <end position="1373"/>
    </location>
</feature>
<name>A0A9P4X6T6_9HYPO</name>
<feature type="coiled-coil region" evidence="1">
    <location>
        <begin position="1210"/>
        <end position="1273"/>
    </location>
</feature>
<evidence type="ECO:0000256" key="1">
    <source>
        <dbReference type="SAM" id="Coils"/>
    </source>
</evidence>